<evidence type="ECO:0000313" key="3">
    <source>
        <dbReference type="Proteomes" id="UP000004283"/>
    </source>
</evidence>
<sequence length="51" mass="5671">MVEFANQGLKQEKKKVFIIEGGAGSGKSVVLFEIFRQLQHAVLNNESSSLY</sequence>
<feature type="domain" description="Schlafen group 3-like DNA/RNA helicase" evidence="1">
    <location>
        <begin position="14"/>
        <end position="48"/>
    </location>
</feature>
<evidence type="ECO:0000259" key="1">
    <source>
        <dbReference type="Pfam" id="PF09848"/>
    </source>
</evidence>
<accession>C2KK04</accession>
<dbReference type="EMBL" id="ACKV01000042">
    <property type="protein sequence ID" value="EEJ42507.1"/>
    <property type="molecule type" value="Genomic_DNA"/>
</dbReference>
<organism evidence="2 3">
    <name type="scientific">Leuconostoc mesenteroides subsp. cremoris ATCC 19254</name>
    <dbReference type="NCBI Taxonomy" id="586220"/>
    <lineage>
        <taxon>Bacteria</taxon>
        <taxon>Bacillati</taxon>
        <taxon>Bacillota</taxon>
        <taxon>Bacilli</taxon>
        <taxon>Lactobacillales</taxon>
        <taxon>Lactobacillaceae</taxon>
        <taxon>Leuconostoc</taxon>
    </lineage>
</organism>
<proteinExistence type="predicted"/>
<gene>
    <name evidence="2" type="ORF">HMPREF0555_0970</name>
</gene>
<name>C2KK04_LEUMC</name>
<dbReference type="InterPro" id="IPR018647">
    <property type="entry name" value="SLFN_3-like_DNA/RNA_helicase"/>
</dbReference>
<protein>
    <recommendedName>
        <fullName evidence="1">Schlafen group 3-like DNA/RNA helicase domain-containing protein</fullName>
    </recommendedName>
</protein>
<dbReference type="Pfam" id="PF09848">
    <property type="entry name" value="SLFN-g3_helicase"/>
    <property type="match status" value="1"/>
</dbReference>
<comment type="caution">
    <text evidence="2">The sequence shown here is derived from an EMBL/GenBank/DDBJ whole genome shotgun (WGS) entry which is preliminary data.</text>
</comment>
<dbReference type="Proteomes" id="UP000004283">
    <property type="component" value="Unassembled WGS sequence"/>
</dbReference>
<dbReference type="HOGENOM" id="CLU_3100411_0_0_9"/>
<evidence type="ECO:0000313" key="2">
    <source>
        <dbReference type="EMBL" id="EEJ42507.1"/>
    </source>
</evidence>
<dbReference type="AlphaFoldDB" id="C2KK04"/>
<reference evidence="2 3" key="1">
    <citation type="submission" date="2009-04" db="EMBL/GenBank/DDBJ databases">
        <authorList>
            <person name="Qin X."/>
            <person name="Bachman B."/>
            <person name="Battles P."/>
            <person name="Bell A."/>
            <person name="Bess C."/>
            <person name="Bickham C."/>
            <person name="Chaboub L."/>
            <person name="Chen D."/>
            <person name="Coyle M."/>
            <person name="Deiros D.R."/>
            <person name="Dinh H."/>
            <person name="Forbes L."/>
            <person name="Fowler G."/>
            <person name="Francisco L."/>
            <person name="Fu Q."/>
            <person name="Gubbala S."/>
            <person name="Hale W."/>
            <person name="Han Y."/>
            <person name="Hemphill L."/>
            <person name="Highlander S.K."/>
            <person name="Hirani K."/>
            <person name="Hogues M."/>
            <person name="Jackson L."/>
            <person name="Jakkamsetti A."/>
            <person name="Javaid M."/>
            <person name="Jiang H."/>
            <person name="Korchina V."/>
            <person name="Kovar C."/>
            <person name="Lara F."/>
            <person name="Lee S."/>
            <person name="Mata R."/>
            <person name="Mathew T."/>
            <person name="Moen C."/>
            <person name="Morales K."/>
            <person name="Munidasa M."/>
            <person name="Nazareth L."/>
            <person name="Ngo R."/>
            <person name="Nguyen L."/>
            <person name="Okwuonu G."/>
            <person name="Ongeri F."/>
            <person name="Patil S."/>
            <person name="Petrosino J."/>
            <person name="Pham C."/>
            <person name="Pham P."/>
            <person name="Pu L.-L."/>
            <person name="Puazo M."/>
            <person name="Raj R."/>
            <person name="Reid J."/>
            <person name="Rouhana J."/>
            <person name="Saada N."/>
            <person name="Shang Y."/>
            <person name="Simmons D."/>
            <person name="Thornton R."/>
            <person name="Warren J."/>
            <person name="Weissenberger G."/>
            <person name="Zhang J."/>
            <person name="Zhang L."/>
            <person name="Zhou C."/>
            <person name="Zhu D."/>
            <person name="Muzny D."/>
            <person name="Worley K."/>
            <person name="Gibbs R."/>
        </authorList>
    </citation>
    <scope>NUCLEOTIDE SEQUENCE [LARGE SCALE GENOMIC DNA]</scope>
    <source>
        <strain evidence="2 3">ATCC 19254</strain>
    </source>
</reference>